<feature type="transmembrane region" description="Helical" evidence="7">
    <location>
        <begin position="103"/>
        <end position="128"/>
    </location>
</feature>
<comment type="similarity">
    <text evidence="7">Belongs to the binding-protein-dependent transport system permease family.</text>
</comment>
<feature type="transmembrane region" description="Helical" evidence="7">
    <location>
        <begin position="236"/>
        <end position="258"/>
    </location>
</feature>
<dbReference type="PANTHER" id="PTHR43386:SF22">
    <property type="entry name" value="OLIGOPEPTIDE TRANSPORT SYSTEM PERMEASE PROTEIN OPPC"/>
    <property type="match status" value="1"/>
</dbReference>
<comment type="caution">
    <text evidence="9">The sequence shown here is derived from an EMBL/GenBank/DDBJ whole genome shotgun (WGS) entry which is preliminary data.</text>
</comment>
<evidence type="ECO:0000256" key="1">
    <source>
        <dbReference type="ARBA" id="ARBA00004651"/>
    </source>
</evidence>
<dbReference type="InterPro" id="IPR000515">
    <property type="entry name" value="MetI-like"/>
</dbReference>
<evidence type="ECO:0000256" key="7">
    <source>
        <dbReference type="RuleBase" id="RU363032"/>
    </source>
</evidence>
<dbReference type="CDD" id="cd06261">
    <property type="entry name" value="TM_PBP2"/>
    <property type="match status" value="1"/>
</dbReference>
<accession>A0A833C9W9</accession>
<dbReference type="Pfam" id="PF12911">
    <property type="entry name" value="OppC_N"/>
    <property type="match status" value="1"/>
</dbReference>
<keyword evidence="4 7" id="KW-0812">Transmembrane</keyword>
<evidence type="ECO:0000256" key="2">
    <source>
        <dbReference type="ARBA" id="ARBA00022448"/>
    </source>
</evidence>
<evidence type="ECO:0000256" key="5">
    <source>
        <dbReference type="ARBA" id="ARBA00022989"/>
    </source>
</evidence>
<dbReference type="InterPro" id="IPR025966">
    <property type="entry name" value="OppC_N"/>
</dbReference>
<keyword evidence="2 7" id="KW-0813">Transport</keyword>
<feature type="transmembrane region" description="Helical" evidence="7">
    <location>
        <begin position="40"/>
        <end position="61"/>
    </location>
</feature>
<dbReference type="RefSeq" id="WP_127007984.1">
    <property type="nucleotide sequence ID" value="NZ_JAIIHO010000019.1"/>
</dbReference>
<evidence type="ECO:0000313" key="10">
    <source>
        <dbReference type="Proteomes" id="UP000434554"/>
    </source>
</evidence>
<dbReference type="GO" id="GO:0055085">
    <property type="term" value="P:transmembrane transport"/>
    <property type="evidence" value="ECO:0007669"/>
    <property type="project" value="InterPro"/>
</dbReference>
<organism evidence="9 10">
    <name type="scientific">Veillonella seminalis</name>
    <dbReference type="NCBI Taxonomy" id="1502943"/>
    <lineage>
        <taxon>Bacteria</taxon>
        <taxon>Bacillati</taxon>
        <taxon>Bacillota</taxon>
        <taxon>Negativicutes</taxon>
        <taxon>Veillonellales</taxon>
        <taxon>Veillonellaceae</taxon>
        <taxon>Veillonella</taxon>
    </lineage>
</organism>
<keyword evidence="3" id="KW-1003">Cell membrane</keyword>
<dbReference type="GO" id="GO:0005886">
    <property type="term" value="C:plasma membrane"/>
    <property type="evidence" value="ECO:0007669"/>
    <property type="project" value="UniProtKB-SubCell"/>
</dbReference>
<feature type="transmembrane region" description="Helical" evidence="7">
    <location>
        <begin position="209"/>
        <end position="230"/>
    </location>
</feature>
<dbReference type="SUPFAM" id="SSF161098">
    <property type="entry name" value="MetI-like"/>
    <property type="match status" value="1"/>
</dbReference>
<feature type="domain" description="ABC transmembrane type-1" evidence="8">
    <location>
        <begin position="101"/>
        <end position="290"/>
    </location>
</feature>
<sequence>MKLTDDFLPLRTHGVAVDPPADIVYRPRPNAWHRLKENKLALFGLFIIICMLLLAIVGPWLSPYAYADQNLAEANQAPSAAHWFGTDTLGRDLYVRVVYGARISLAVGFVAAAINLVIGVIYGGVAGFFGGKTDRLMMSFIDILYGIPLLLYVILLMVVLSPGLTSIFIALGIAYWLTMARIVRSRIVTLKNEEYVLAARSMGVPASRILFRHMLPNCVGPIIITMTLAIPEAIFTEAFLSFIGLGVSAPMASWGVLAAEGINSIRSYPFQLVAPALAIAITMLGFTFFGDGLRNALDPKGEVKR</sequence>
<name>A0A833C9W9_9FIRM</name>
<dbReference type="PROSITE" id="PS50928">
    <property type="entry name" value="ABC_TM1"/>
    <property type="match status" value="1"/>
</dbReference>
<dbReference type="InterPro" id="IPR035906">
    <property type="entry name" value="MetI-like_sf"/>
</dbReference>
<dbReference type="Proteomes" id="UP000434554">
    <property type="component" value="Unassembled WGS sequence"/>
</dbReference>
<evidence type="ECO:0000256" key="4">
    <source>
        <dbReference type="ARBA" id="ARBA00022692"/>
    </source>
</evidence>
<dbReference type="InterPro" id="IPR050366">
    <property type="entry name" value="BP-dependent_transpt_permease"/>
</dbReference>
<comment type="subcellular location">
    <subcellularLocation>
        <location evidence="1 7">Cell membrane</location>
        <topology evidence="1 7">Multi-pass membrane protein</topology>
    </subcellularLocation>
</comment>
<dbReference type="Pfam" id="PF00528">
    <property type="entry name" value="BPD_transp_1"/>
    <property type="match status" value="1"/>
</dbReference>
<dbReference type="EMBL" id="WBKH01000009">
    <property type="protein sequence ID" value="KAB1477320.1"/>
    <property type="molecule type" value="Genomic_DNA"/>
</dbReference>
<gene>
    <name evidence="9" type="ORF">F8R14_08440</name>
</gene>
<proteinExistence type="inferred from homology"/>
<evidence type="ECO:0000256" key="6">
    <source>
        <dbReference type="ARBA" id="ARBA00023136"/>
    </source>
</evidence>
<evidence type="ECO:0000256" key="3">
    <source>
        <dbReference type="ARBA" id="ARBA00022475"/>
    </source>
</evidence>
<evidence type="ECO:0000313" key="9">
    <source>
        <dbReference type="EMBL" id="KAB1477320.1"/>
    </source>
</evidence>
<dbReference type="AlphaFoldDB" id="A0A833C9W9"/>
<dbReference type="Gene3D" id="1.10.3720.10">
    <property type="entry name" value="MetI-like"/>
    <property type="match status" value="1"/>
</dbReference>
<reference evidence="9 10" key="1">
    <citation type="submission" date="2019-09" db="EMBL/GenBank/DDBJ databases">
        <title>Draft genome sequence of 3 type strains from the CCUG.</title>
        <authorList>
            <person name="Pineiro-Iglesias B."/>
            <person name="Tunovic T."/>
            <person name="Unosson C."/>
            <person name="Inganas E."/>
            <person name="Ohlen M."/>
            <person name="Cardew S."/>
            <person name="Jensie-Markopoulos S."/>
            <person name="Salva-Serra F."/>
            <person name="Jaen-Luchoro D."/>
            <person name="Karlsson R."/>
            <person name="Svensson-Stadler L."/>
            <person name="Chun J."/>
            <person name="Moore E."/>
        </authorList>
    </citation>
    <scope>NUCLEOTIDE SEQUENCE [LARGE SCALE GENOMIC DNA]</scope>
    <source>
        <strain evidence="9 10">CCUG 65427</strain>
    </source>
</reference>
<dbReference type="PANTHER" id="PTHR43386">
    <property type="entry name" value="OLIGOPEPTIDE TRANSPORT SYSTEM PERMEASE PROTEIN APPC"/>
    <property type="match status" value="1"/>
</dbReference>
<protein>
    <submittedName>
        <fullName evidence="9">ABC transporter permease</fullName>
    </submittedName>
</protein>
<dbReference type="GeneID" id="83055295"/>
<keyword evidence="5 7" id="KW-1133">Transmembrane helix</keyword>
<feature type="transmembrane region" description="Helical" evidence="7">
    <location>
        <begin position="270"/>
        <end position="289"/>
    </location>
</feature>
<evidence type="ECO:0000259" key="8">
    <source>
        <dbReference type="PROSITE" id="PS50928"/>
    </source>
</evidence>
<feature type="transmembrane region" description="Helical" evidence="7">
    <location>
        <begin position="140"/>
        <end position="160"/>
    </location>
</feature>
<keyword evidence="6 7" id="KW-0472">Membrane</keyword>